<proteinExistence type="predicted"/>
<feature type="region of interest" description="Disordered" evidence="1">
    <location>
        <begin position="27"/>
        <end position="50"/>
    </location>
</feature>
<evidence type="ECO:0000256" key="1">
    <source>
        <dbReference type="SAM" id="MobiDB-lite"/>
    </source>
</evidence>
<dbReference type="EMBL" id="JBBPFD010000021">
    <property type="protein sequence ID" value="KAK7882414.1"/>
    <property type="molecule type" value="Genomic_DNA"/>
</dbReference>
<organism evidence="2 3">
    <name type="scientific">Mugilogobius chulae</name>
    <name type="common">yellowstripe goby</name>
    <dbReference type="NCBI Taxonomy" id="88201"/>
    <lineage>
        <taxon>Eukaryota</taxon>
        <taxon>Metazoa</taxon>
        <taxon>Chordata</taxon>
        <taxon>Craniata</taxon>
        <taxon>Vertebrata</taxon>
        <taxon>Euteleostomi</taxon>
        <taxon>Actinopterygii</taxon>
        <taxon>Neopterygii</taxon>
        <taxon>Teleostei</taxon>
        <taxon>Neoteleostei</taxon>
        <taxon>Acanthomorphata</taxon>
        <taxon>Gobiaria</taxon>
        <taxon>Gobiiformes</taxon>
        <taxon>Gobioidei</taxon>
        <taxon>Gobiidae</taxon>
        <taxon>Gobionellinae</taxon>
        <taxon>Mugilogobius</taxon>
    </lineage>
</organism>
<gene>
    <name evidence="2" type="ORF">WMY93_028588</name>
</gene>
<reference evidence="3" key="1">
    <citation type="submission" date="2024-04" db="EMBL/GenBank/DDBJ databases">
        <title>Salinicola lusitanus LLJ914,a marine bacterium isolated from the Okinawa Trough.</title>
        <authorList>
            <person name="Li J."/>
        </authorList>
    </citation>
    <scope>NUCLEOTIDE SEQUENCE [LARGE SCALE GENOMIC DNA]</scope>
</reference>
<sequence>MSLGVAPHCPPNINTLRLPVQMGPIISLSPQGPSGGRRESDTLLLPPPSPQTGLMLTEKMKSTFYLSGALYSQGPLLPTEAAGTFKLLLIWLDTLKWSDGWFTPRSP</sequence>
<dbReference type="AlphaFoldDB" id="A0AAW0MZR0"/>
<evidence type="ECO:0000313" key="2">
    <source>
        <dbReference type="EMBL" id="KAK7882414.1"/>
    </source>
</evidence>
<dbReference type="Proteomes" id="UP001460270">
    <property type="component" value="Unassembled WGS sequence"/>
</dbReference>
<name>A0AAW0MZR0_9GOBI</name>
<protein>
    <submittedName>
        <fullName evidence="2">Uncharacterized protein</fullName>
    </submittedName>
</protein>
<keyword evidence="3" id="KW-1185">Reference proteome</keyword>
<evidence type="ECO:0000313" key="3">
    <source>
        <dbReference type="Proteomes" id="UP001460270"/>
    </source>
</evidence>
<comment type="caution">
    <text evidence="2">The sequence shown here is derived from an EMBL/GenBank/DDBJ whole genome shotgun (WGS) entry which is preliminary data.</text>
</comment>
<accession>A0AAW0MZR0</accession>